<reference evidence="2 3" key="1">
    <citation type="submission" date="2016-11" db="EMBL/GenBank/DDBJ databases">
        <authorList>
            <person name="Jaros S."/>
            <person name="Januszkiewicz K."/>
            <person name="Wedrychowicz H."/>
        </authorList>
    </citation>
    <scope>NUCLEOTIDE SEQUENCE [LARGE SCALE GENOMIC DNA]</scope>
    <source>
        <strain evidence="2 3">DSM 9705</strain>
    </source>
</reference>
<name>A0A1M5T200_9BACT</name>
<feature type="domain" description="Glutamine amidotransferase type-2" evidence="1">
    <location>
        <begin position="2"/>
        <end position="362"/>
    </location>
</feature>
<protein>
    <submittedName>
        <fullName evidence="2">Glutamate synthase (NADPH) GltB1 subunit</fullName>
    </submittedName>
</protein>
<evidence type="ECO:0000313" key="3">
    <source>
        <dbReference type="Proteomes" id="UP000184139"/>
    </source>
</evidence>
<dbReference type="AlphaFoldDB" id="A0A1M5T200"/>
<gene>
    <name evidence="2" type="ORF">SAMN02745124_00561</name>
</gene>
<dbReference type="InterPro" id="IPR017932">
    <property type="entry name" value="GATase_2_dom"/>
</dbReference>
<proteinExistence type="predicted"/>
<dbReference type="RefSeq" id="WP_073373423.1">
    <property type="nucleotide sequence ID" value="NZ_FQXS01000002.1"/>
</dbReference>
<dbReference type="OrthoDB" id="9770094at2"/>
<keyword evidence="3" id="KW-1185">Reference proteome</keyword>
<organism evidence="2 3">
    <name type="scientific">Desulfofustis glycolicus DSM 9705</name>
    <dbReference type="NCBI Taxonomy" id="1121409"/>
    <lineage>
        <taxon>Bacteria</taxon>
        <taxon>Pseudomonadati</taxon>
        <taxon>Thermodesulfobacteriota</taxon>
        <taxon>Desulfobulbia</taxon>
        <taxon>Desulfobulbales</taxon>
        <taxon>Desulfocapsaceae</taxon>
        <taxon>Desulfofustis</taxon>
    </lineage>
</organism>
<dbReference type="InterPro" id="IPR029055">
    <property type="entry name" value="Ntn_hydrolases_N"/>
</dbReference>
<dbReference type="STRING" id="1121409.SAMN02745124_00561"/>
<dbReference type="PROSITE" id="PS51278">
    <property type="entry name" value="GATASE_TYPE_2"/>
    <property type="match status" value="1"/>
</dbReference>
<dbReference type="SUPFAM" id="SSF56235">
    <property type="entry name" value="N-terminal nucleophile aminohydrolases (Ntn hydrolases)"/>
    <property type="match status" value="1"/>
</dbReference>
<dbReference type="EMBL" id="FQXS01000002">
    <property type="protein sequence ID" value="SHH44811.1"/>
    <property type="molecule type" value="Genomic_DNA"/>
</dbReference>
<sequence length="380" mass="43726">MCRLALKTANEPFSPFDVLMAMEAMQEGYDGSGLGLLLRGMEFEDFRYNPKFPILSGIAENEKAWRRLDNFMEERGYELKYDHKFHMKRSFMDGKDRYRYFVRAYRMPDRFGDASREDREMELLKTRLALRQDGEEHGNDLSVFSFWPDVTMIKEVGWPLQVGNLLSLHDGQIKSRVCMAQGRQNTNYGINLYACHPFFIQGIATMTNGENTAFVPIRDWLVGRNLPGYLGYQSDSEVFTHILHYTLNHLKLPLQTYKHIITPLSALELERHPQGEFLKGLRNACRRLIIDGPNAVIGTLPDESCLLVMDHKKLRPATVGGREGVWAIASEMCGVDAMVPDRDPALDFQPMREHTVIIPPDRKELTIWSQFEQFPLSQAA</sequence>
<accession>A0A1M5T200</accession>
<evidence type="ECO:0000259" key="1">
    <source>
        <dbReference type="PROSITE" id="PS51278"/>
    </source>
</evidence>
<evidence type="ECO:0000313" key="2">
    <source>
        <dbReference type="EMBL" id="SHH44811.1"/>
    </source>
</evidence>
<dbReference type="Gene3D" id="3.60.20.10">
    <property type="entry name" value="Glutamine Phosphoribosylpyrophosphate, subunit 1, domain 1"/>
    <property type="match status" value="1"/>
</dbReference>
<dbReference type="Proteomes" id="UP000184139">
    <property type="component" value="Unassembled WGS sequence"/>
</dbReference>